<dbReference type="EMBL" id="QYUO01000001">
    <property type="protein sequence ID" value="RJF99073.1"/>
    <property type="molecule type" value="Genomic_DNA"/>
</dbReference>
<dbReference type="OrthoDB" id="8759286at2"/>
<accession>A0A3A3FTF2</accession>
<dbReference type="Pfam" id="PF13986">
    <property type="entry name" value="DUF4224"/>
    <property type="match status" value="1"/>
</dbReference>
<dbReference type="Proteomes" id="UP000265955">
    <property type="component" value="Unassembled WGS sequence"/>
</dbReference>
<dbReference type="AlphaFoldDB" id="A0A3A3FTF2"/>
<evidence type="ECO:0000259" key="1">
    <source>
        <dbReference type="Pfam" id="PF13986"/>
    </source>
</evidence>
<organism evidence="2 3">
    <name type="scientific">Noviherbaspirillum saxi</name>
    <dbReference type="NCBI Taxonomy" id="2320863"/>
    <lineage>
        <taxon>Bacteria</taxon>
        <taxon>Pseudomonadati</taxon>
        <taxon>Pseudomonadota</taxon>
        <taxon>Betaproteobacteria</taxon>
        <taxon>Burkholderiales</taxon>
        <taxon>Oxalobacteraceae</taxon>
        <taxon>Noviherbaspirillum</taxon>
    </lineage>
</organism>
<reference evidence="3" key="1">
    <citation type="submission" date="2018-09" db="EMBL/GenBank/DDBJ databases">
        <authorList>
            <person name="Zhu H."/>
        </authorList>
    </citation>
    <scope>NUCLEOTIDE SEQUENCE [LARGE SCALE GENOMIC DNA]</scope>
    <source>
        <strain evidence="3">K1R23-30</strain>
    </source>
</reference>
<name>A0A3A3FTF2_9BURK</name>
<dbReference type="InterPro" id="IPR025319">
    <property type="entry name" value="DUF4224"/>
</dbReference>
<evidence type="ECO:0000313" key="3">
    <source>
        <dbReference type="Proteomes" id="UP000265955"/>
    </source>
</evidence>
<keyword evidence="3" id="KW-1185">Reference proteome</keyword>
<evidence type="ECO:0000313" key="2">
    <source>
        <dbReference type="EMBL" id="RJF99073.1"/>
    </source>
</evidence>
<comment type="caution">
    <text evidence="2">The sequence shown here is derived from an EMBL/GenBank/DDBJ whole genome shotgun (WGS) entry which is preliminary data.</text>
</comment>
<dbReference type="RefSeq" id="WP_119769018.1">
    <property type="nucleotide sequence ID" value="NZ_QYUO01000001.1"/>
</dbReference>
<gene>
    <name evidence="2" type="ORF">D3871_11515</name>
</gene>
<sequence length="75" mass="8559">MSDRLSANEIAEIVGCKPNQRCRMAAWLRKNNWKHEIDGNGLPIVARAYRDRKLGISEDKNQSKYADAPNRQAFA</sequence>
<feature type="domain" description="DUF4224" evidence="1">
    <location>
        <begin position="5"/>
        <end position="49"/>
    </location>
</feature>
<protein>
    <submittedName>
        <fullName evidence="2">DUF4224 domain-containing protein</fullName>
    </submittedName>
</protein>
<proteinExistence type="predicted"/>